<gene>
    <name evidence="10" type="ORF">SAMN05444352_12920</name>
</gene>
<evidence type="ECO:0000256" key="7">
    <source>
        <dbReference type="ARBA" id="ARBA00024202"/>
    </source>
</evidence>
<sequence length="308" mass="33192">MYMLNRLIHSLGVILGTITLVFFILFWLPGDPAEIVAGENASQETIHAIQEQLGTNRPILQQYASYLGKLLTGDLGTSFITNTPVLDRLLEQMVPTLELALLAALVALLAGIALGSLSAICHKSLLDSGIQWTALVLASMPSFWLGTLLILLFSVRLQWLPSVGNTGLSSQILPALALGLIASGTLVRLVRSSMLDTLNEPYVLTLKAKGSGLLNIYLKHALKNSLLPVVTLFGVLLGTLLSGTVVIEILFARQGLGRTVIEAVGQKDIPVIQGAVLLIASLYVLINLLVDLSYRCIDPRTQQDTQHL</sequence>
<organism evidence="10 11">
    <name type="scientific">Pseudomonas japonica</name>
    <dbReference type="NCBI Taxonomy" id="256466"/>
    <lineage>
        <taxon>Bacteria</taxon>
        <taxon>Pseudomonadati</taxon>
        <taxon>Pseudomonadota</taxon>
        <taxon>Gammaproteobacteria</taxon>
        <taxon>Pseudomonadales</taxon>
        <taxon>Pseudomonadaceae</taxon>
        <taxon>Pseudomonas</taxon>
    </lineage>
</organism>
<dbReference type="InterPro" id="IPR035906">
    <property type="entry name" value="MetI-like_sf"/>
</dbReference>
<feature type="transmembrane region" description="Helical" evidence="8">
    <location>
        <begin position="172"/>
        <end position="190"/>
    </location>
</feature>
<reference evidence="11" key="1">
    <citation type="submission" date="2017-06" db="EMBL/GenBank/DDBJ databases">
        <authorList>
            <person name="Varghese N."/>
            <person name="Submissions S."/>
        </authorList>
    </citation>
    <scope>NUCLEOTIDE SEQUENCE [LARGE SCALE GENOMIC DNA]</scope>
    <source>
        <strain evidence="11">DSM 22348</strain>
    </source>
</reference>
<dbReference type="GO" id="GO:0005886">
    <property type="term" value="C:plasma membrane"/>
    <property type="evidence" value="ECO:0007669"/>
    <property type="project" value="UniProtKB-SubCell"/>
</dbReference>
<accession>A0A239KUV0</accession>
<keyword evidence="6 8" id="KW-0472">Membrane</keyword>
<dbReference type="InterPro" id="IPR045621">
    <property type="entry name" value="BPD_transp_1_N"/>
</dbReference>
<protein>
    <submittedName>
        <fullName evidence="10">Peptide/nickel transport system permease protein</fullName>
    </submittedName>
</protein>
<comment type="similarity">
    <text evidence="7">Belongs to the binding-protein-dependent transport system permease family. OppBC subfamily.</text>
</comment>
<evidence type="ECO:0000259" key="9">
    <source>
        <dbReference type="PROSITE" id="PS50928"/>
    </source>
</evidence>
<evidence type="ECO:0000256" key="6">
    <source>
        <dbReference type="ARBA" id="ARBA00023136"/>
    </source>
</evidence>
<feature type="transmembrane region" description="Helical" evidence="8">
    <location>
        <begin position="226"/>
        <end position="251"/>
    </location>
</feature>
<feature type="domain" description="ABC transmembrane type-1" evidence="9">
    <location>
        <begin position="93"/>
        <end position="294"/>
    </location>
</feature>
<dbReference type="InterPro" id="IPR000515">
    <property type="entry name" value="MetI-like"/>
</dbReference>
<dbReference type="SUPFAM" id="SSF161098">
    <property type="entry name" value="MetI-like"/>
    <property type="match status" value="1"/>
</dbReference>
<dbReference type="STRING" id="1215104.GCA_000730585_02095"/>
<dbReference type="EMBL" id="FZOL01000029">
    <property type="protein sequence ID" value="SNT21438.1"/>
    <property type="molecule type" value="Genomic_DNA"/>
</dbReference>
<evidence type="ECO:0000313" key="10">
    <source>
        <dbReference type="EMBL" id="SNT21438.1"/>
    </source>
</evidence>
<name>A0A239KUV0_9PSED</name>
<dbReference type="CDD" id="cd06261">
    <property type="entry name" value="TM_PBP2"/>
    <property type="match status" value="1"/>
</dbReference>
<keyword evidence="4 8" id="KW-0812">Transmembrane</keyword>
<dbReference type="Proteomes" id="UP000198407">
    <property type="component" value="Unassembled WGS sequence"/>
</dbReference>
<feature type="transmembrane region" description="Helical" evidence="8">
    <location>
        <begin position="7"/>
        <end position="28"/>
    </location>
</feature>
<evidence type="ECO:0000256" key="1">
    <source>
        <dbReference type="ARBA" id="ARBA00004651"/>
    </source>
</evidence>
<dbReference type="Pfam" id="PF19300">
    <property type="entry name" value="BPD_transp_1_N"/>
    <property type="match status" value="1"/>
</dbReference>
<keyword evidence="3" id="KW-1003">Cell membrane</keyword>
<evidence type="ECO:0000256" key="3">
    <source>
        <dbReference type="ARBA" id="ARBA00022475"/>
    </source>
</evidence>
<keyword evidence="2 8" id="KW-0813">Transport</keyword>
<feature type="transmembrane region" description="Helical" evidence="8">
    <location>
        <begin position="99"/>
        <end position="120"/>
    </location>
</feature>
<dbReference type="PANTHER" id="PTHR43163:SF6">
    <property type="entry name" value="DIPEPTIDE TRANSPORT SYSTEM PERMEASE PROTEIN DPPB-RELATED"/>
    <property type="match status" value="1"/>
</dbReference>
<dbReference type="Gene3D" id="1.10.3720.10">
    <property type="entry name" value="MetI-like"/>
    <property type="match status" value="1"/>
</dbReference>
<evidence type="ECO:0000256" key="5">
    <source>
        <dbReference type="ARBA" id="ARBA00022989"/>
    </source>
</evidence>
<feature type="transmembrane region" description="Helical" evidence="8">
    <location>
        <begin position="132"/>
        <end position="152"/>
    </location>
</feature>
<dbReference type="RefSeq" id="WP_042126442.1">
    <property type="nucleotide sequence ID" value="NZ_FZOL01000029.1"/>
</dbReference>
<dbReference type="PROSITE" id="PS50928">
    <property type="entry name" value="ABC_TM1"/>
    <property type="match status" value="1"/>
</dbReference>
<dbReference type="AlphaFoldDB" id="A0A239KUV0"/>
<dbReference type="GO" id="GO:0071916">
    <property type="term" value="F:dipeptide transmembrane transporter activity"/>
    <property type="evidence" value="ECO:0007669"/>
    <property type="project" value="TreeGrafter"/>
</dbReference>
<proteinExistence type="inferred from homology"/>
<comment type="subcellular location">
    <subcellularLocation>
        <location evidence="1 8">Cell membrane</location>
        <topology evidence="1 8">Multi-pass membrane protein</topology>
    </subcellularLocation>
</comment>
<evidence type="ECO:0000256" key="4">
    <source>
        <dbReference type="ARBA" id="ARBA00022692"/>
    </source>
</evidence>
<evidence type="ECO:0000256" key="8">
    <source>
        <dbReference type="RuleBase" id="RU363032"/>
    </source>
</evidence>
<dbReference type="PANTHER" id="PTHR43163">
    <property type="entry name" value="DIPEPTIDE TRANSPORT SYSTEM PERMEASE PROTEIN DPPB-RELATED"/>
    <property type="match status" value="1"/>
</dbReference>
<keyword evidence="11" id="KW-1185">Reference proteome</keyword>
<evidence type="ECO:0000256" key="2">
    <source>
        <dbReference type="ARBA" id="ARBA00022448"/>
    </source>
</evidence>
<feature type="transmembrane region" description="Helical" evidence="8">
    <location>
        <begin position="271"/>
        <end position="290"/>
    </location>
</feature>
<dbReference type="Pfam" id="PF00528">
    <property type="entry name" value="BPD_transp_1"/>
    <property type="match status" value="1"/>
</dbReference>
<keyword evidence="5 8" id="KW-1133">Transmembrane helix</keyword>
<evidence type="ECO:0000313" key="11">
    <source>
        <dbReference type="Proteomes" id="UP000198407"/>
    </source>
</evidence>